<dbReference type="Proteomes" id="UP001265746">
    <property type="component" value="Unassembled WGS sequence"/>
</dbReference>
<feature type="compositionally biased region" description="Polar residues" evidence="1">
    <location>
        <begin position="154"/>
        <end position="168"/>
    </location>
</feature>
<dbReference type="AlphaFoldDB" id="A0AAD9STH5"/>
<name>A0AAD9STH5_PHOAM</name>
<accession>A0AAD9STH5</accession>
<feature type="compositionally biased region" description="Polar residues" evidence="1">
    <location>
        <begin position="81"/>
        <end position="92"/>
    </location>
</feature>
<organism evidence="2 3">
    <name type="scientific">Phomopsis amygdali</name>
    <name type="common">Fusicoccum amygdali</name>
    <dbReference type="NCBI Taxonomy" id="1214568"/>
    <lineage>
        <taxon>Eukaryota</taxon>
        <taxon>Fungi</taxon>
        <taxon>Dikarya</taxon>
        <taxon>Ascomycota</taxon>
        <taxon>Pezizomycotina</taxon>
        <taxon>Sordariomycetes</taxon>
        <taxon>Sordariomycetidae</taxon>
        <taxon>Diaporthales</taxon>
        <taxon>Diaporthaceae</taxon>
        <taxon>Diaporthe</taxon>
    </lineage>
</organism>
<evidence type="ECO:0000313" key="2">
    <source>
        <dbReference type="EMBL" id="KAK2615762.1"/>
    </source>
</evidence>
<sequence>MSGPALRQEPTLHGQPIWCVHELGFRIKLSIYGRTAVISSGKMAPPSTPAQSRFLHPKKKTQVPQAERQVPLSLHNGPRQFASTPRFNTSATPRPLSHQPPPFSTPVPSSARPRPTPHEPLSDVIDTSPISPDEPGDDEEDRARLDESIEIDSPSASRTPSRQFQTSRPAKRRRVSLSPEIDASPDADQLDVFMEDDEQAEISSTPVLDDRIAVQSSFDQGAYAAGSQPQSPRSADEQAPRNPTFQSAPRFKASEITTETQHRPLPEAFSPQRRGAKYVAGGLAAEVRDWLVQVKGSSEYDRPTGSSIDVVVGEAMSAPGMHVIAARHPDAGDESDAVPRKVILAGDGRVAELRGKSIVRRSGVVSMSQPMWDISLGDLGQFAVACDWEARGT</sequence>
<protein>
    <submittedName>
        <fullName evidence="2">Uncharacterized protein</fullName>
    </submittedName>
</protein>
<evidence type="ECO:0000313" key="3">
    <source>
        <dbReference type="Proteomes" id="UP001265746"/>
    </source>
</evidence>
<proteinExistence type="predicted"/>
<feature type="region of interest" description="Disordered" evidence="1">
    <location>
        <begin position="221"/>
        <end position="269"/>
    </location>
</feature>
<gene>
    <name evidence="2" type="ORF">N8I77_002491</name>
</gene>
<comment type="caution">
    <text evidence="2">The sequence shown here is derived from an EMBL/GenBank/DDBJ whole genome shotgun (WGS) entry which is preliminary data.</text>
</comment>
<evidence type="ECO:0000256" key="1">
    <source>
        <dbReference type="SAM" id="MobiDB-lite"/>
    </source>
</evidence>
<reference evidence="2" key="1">
    <citation type="submission" date="2023-06" db="EMBL/GenBank/DDBJ databases">
        <authorList>
            <person name="Noh H."/>
        </authorList>
    </citation>
    <scope>NUCLEOTIDE SEQUENCE</scope>
    <source>
        <strain evidence="2">DUCC20226</strain>
    </source>
</reference>
<keyword evidence="3" id="KW-1185">Reference proteome</keyword>
<dbReference type="EMBL" id="JAUJFL010000001">
    <property type="protein sequence ID" value="KAK2615762.1"/>
    <property type="molecule type" value="Genomic_DNA"/>
</dbReference>
<feature type="region of interest" description="Disordered" evidence="1">
    <location>
        <begin position="42"/>
        <end position="189"/>
    </location>
</feature>